<feature type="binding site" evidence="7">
    <location>
        <position position="175"/>
    </location>
    <ligand>
        <name>Zn(2+)</name>
        <dbReference type="ChEBI" id="CHEBI:29105"/>
        <label>2</label>
    </ligand>
</feature>
<evidence type="ECO:0000256" key="2">
    <source>
        <dbReference type="ARBA" id="ARBA00004963"/>
    </source>
</evidence>
<evidence type="ECO:0000259" key="8">
    <source>
        <dbReference type="SMART" id="SM00849"/>
    </source>
</evidence>
<dbReference type="GO" id="GO:0046872">
    <property type="term" value="F:metal ion binding"/>
    <property type="evidence" value="ECO:0007669"/>
    <property type="project" value="UniProtKB-KW"/>
</dbReference>
<feature type="binding site" evidence="7">
    <location>
        <position position="137"/>
    </location>
    <ligand>
        <name>Zn(2+)</name>
        <dbReference type="ChEBI" id="CHEBI:29105"/>
        <label>2</label>
    </ligand>
</feature>
<evidence type="ECO:0000313" key="10">
    <source>
        <dbReference type="Proteomes" id="UP000242205"/>
    </source>
</evidence>
<feature type="domain" description="Metallo-beta-lactamase" evidence="8">
    <location>
        <begin position="21"/>
        <end position="175"/>
    </location>
</feature>
<comment type="catalytic activity">
    <reaction evidence="1 7">
        <text>an S-(2-hydroxyacyl)glutathione + H2O = a 2-hydroxy carboxylate + glutathione + H(+)</text>
        <dbReference type="Rhea" id="RHEA:21864"/>
        <dbReference type="ChEBI" id="CHEBI:15377"/>
        <dbReference type="ChEBI" id="CHEBI:15378"/>
        <dbReference type="ChEBI" id="CHEBI:57925"/>
        <dbReference type="ChEBI" id="CHEBI:58896"/>
        <dbReference type="ChEBI" id="CHEBI:71261"/>
        <dbReference type="EC" id="3.1.2.6"/>
    </reaction>
</comment>
<dbReference type="UniPathway" id="UPA00619">
    <property type="reaction ID" value="UER00676"/>
</dbReference>
<dbReference type="Proteomes" id="UP000242205">
    <property type="component" value="Chromosome"/>
</dbReference>
<feature type="binding site" evidence="7">
    <location>
        <position position="62"/>
    </location>
    <ligand>
        <name>Zn(2+)</name>
        <dbReference type="ChEBI" id="CHEBI:29105"/>
        <label>1</label>
    </ligand>
</feature>
<keyword evidence="4 7" id="KW-0479">Metal-binding</keyword>
<feature type="binding site" evidence="7">
    <location>
        <position position="120"/>
    </location>
    <ligand>
        <name>Zn(2+)</name>
        <dbReference type="ChEBI" id="CHEBI:29105"/>
        <label>1</label>
    </ligand>
</feature>
<keyword evidence="10" id="KW-1185">Reference proteome</keyword>
<dbReference type="EC" id="3.1.2.6" evidence="7"/>
<dbReference type="RefSeq" id="WP_102246906.1">
    <property type="nucleotide sequence ID" value="NZ_CP025682.1"/>
</dbReference>
<dbReference type="PIRSF" id="PIRSF005457">
    <property type="entry name" value="Glx"/>
    <property type="match status" value="1"/>
</dbReference>
<dbReference type="CDD" id="cd07723">
    <property type="entry name" value="hydroxyacylglutathione_hydrolase_MBL-fold"/>
    <property type="match status" value="1"/>
</dbReference>
<proteinExistence type="inferred from homology"/>
<evidence type="ECO:0000256" key="1">
    <source>
        <dbReference type="ARBA" id="ARBA00001623"/>
    </source>
</evidence>
<sequence length="263" mass="28260">MTIDAPGDAGLEILPLPAFNDNYIWTLRRGDKVVVVDPGDPAPVESYLAREGLDLTAILITHHHADHTGGIGALTARRDIPVYGPAAADIAGVTAGLADGDSVDLPELDRAFEVLEVPGHTATHIAFLSGDLLFPGDTLFSAGCGRLLGGTAEQLHASLERLKDLPGSTRVYCTHEYTLANLKFAQAAEPDNAERDAWFAHCRSLRSDGQPTLPSTMERERAINPFLRTGSASVIKAVTRHTGRRPASDLACFTALRAWKDEF</sequence>
<evidence type="ECO:0000256" key="5">
    <source>
        <dbReference type="ARBA" id="ARBA00022801"/>
    </source>
</evidence>
<keyword evidence="5 7" id="KW-0378">Hydrolase</keyword>
<evidence type="ECO:0000256" key="3">
    <source>
        <dbReference type="ARBA" id="ARBA00006759"/>
    </source>
</evidence>
<evidence type="ECO:0000313" key="9">
    <source>
        <dbReference type="EMBL" id="AUN94840.1"/>
    </source>
</evidence>
<evidence type="ECO:0000256" key="6">
    <source>
        <dbReference type="ARBA" id="ARBA00022833"/>
    </source>
</evidence>
<feature type="binding site" evidence="7">
    <location>
        <position position="64"/>
    </location>
    <ligand>
        <name>Zn(2+)</name>
        <dbReference type="ChEBI" id="CHEBI:29105"/>
        <label>1</label>
    </ligand>
</feature>
<dbReference type="OrthoDB" id="9802248at2"/>
<dbReference type="GO" id="GO:0004416">
    <property type="term" value="F:hydroxyacylglutathione hydrolase activity"/>
    <property type="evidence" value="ECO:0007669"/>
    <property type="project" value="UniProtKB-UniRule"/>
</dbReference>
<reference evidence="9 10" key="1">
    <citation type="submission" date="2018-01" db="EMBL/GenBank/DDBJ databases">
        <authorList>
            <person name="Fu G.-Y."/>
        </authorList>
    </citation>
    <scope>NUCLEOTIDE SEQUENCE [LARGE SCALE GENOMIC DNA]</scope>
    <source>
        <strain evidence="9 10">SY39</strain>
    </source>
</reference>
<dbReference type="NCBIfam" id="TIGR03413">
    <property type="entry name" value="GSH_gloB"/>
    <property type="match status" value="1"/>
</dbReference>
<dbReference type="EMBL" id="CP025682">
    <property type="protein sequence ID" value="AUN94840.1"/>
    <property type="molecule type" value="Genomic_DNA"/>
</dbReference>
<comment type="subunit">
    <text evidence="7">Monomer.</text>
</comment>
<dbReference type="InterPro" id="IPR001279">
    <property type="entry name" value="Metallo-B-lactamas"/>
</dbReference>
<dbReference type="AlphaFoldDB" id="A0A2I6S6G0"/>
<dbReference type="Gene3D" id="3.60.15.10">
    <property type="entry name" value="Ribonuclease Z/Hydroxyacylglutathione hydrolase-like"/>
    <property type="match status" value="1"/>
</dbReference>
<organism evidence="9 10">
    <name type="scientific">Pseudazoarcus pumilus</name>
    <dbReference type="NCBI Taxonomy" id="2067960"/>
    <lineage>
        <taxon>Bacteria</taxon>
        <taxon>Pseudomonadati</taxon>
        <taxon>Pseudomonadota</taxon>
        <taxon>Betaproteobacteria</taxon>
        <taxon>Rhodocyclales</taxon>
        <taxon>Zoogloeaceae</taxon>
        <taxon>Pseudazoarcus</taxon>
    </lineage>
</organism>
<name>A0A2I6S6G0_9RHOO</name>
<dbReference type="PANTHER" id="PTHR43705:SF1">
    <property type="entry name" value="HYDROXYACYLGLUTATHIONE HYDROLASE GLOB"/>
    <property type="match status" value="1"/>
</dbReference>
<dbReference type="InterPro" id="IPR035680">
    <property type="entry name" value="Clx_II_MBL"/>
</dbReference>
<dbReference type="Pfam" id="PF00753">
    <property type="entry name" value="Lactamase_B"/>
    <property type="match status" value="1"/>
</dbReference>
<protein>
    <recommendedName>
        <fullName evidence="7">Hydroxyacylglutathione hydrolase</fullName>
        <ecNumber evidence="7">3.1.2.6</ecNumber>
    </recommendedName>
    <alternativeName>
        <fullName evidence="7">Glyoxalase II</fullName>
        <shortName evidence="7">Glx II</shortName>
    </alternativeName>
</protein>
<gene>
    <name evidence="7 9" type="primary">gloB</name>
    <name evidence="9" type="ORF">C0099_07780</name>
</gene>
<feature type="binding site" evidence="7">
    <location>
        <position position="137"/>
    </location>
    <ligand>
        <name>Zn(2+)</name>
        <dbReference type="ChEBI" id="CHEBI:29105"/>
        <label>1</label>
    </ligand>
</feature>
<dbReference type="SMART" id="SM00849">
    <property type="entry name" value="Lactamase_B"/>
    <property type="match status" value="1"/>
</dbReference>
<dbReference type="PANTHER" id="PTHR43705">
    <property type="entry name" value="HYDROXYACYLGLUTATHIONE HYDROLASE"/>
    <property type="match status" value="1"/>
</dbReference>
<feature type="binding site" evidence="7">
    <location>
        <position position="66"/>
    </location>
    <ligand>
        <name>Zn(2+)</name>
        <dbReference type="ChEBI" id="CHEBI:29105"/>
        <label>2</label>
    </ligand>
</feature>
<dbReference type="HAMAP" id="MF_01374">
    <property type="entry name" value="Glyoxalase_2"/>
    <property type="match status" value="1"/>
</dbReference>
<dbReference type="KEGG" id="atw:C0099_07780"/>
<comment type="pathway">
    <text evidence="2 7">Secondary metabolite metabolism; methylglyoxal degradation; (R)-lactate from methylglyoxal: step 2/2.</text>
</comment>
<comment type="cofactor">
    <cofactor evidence="7">
        <name>Zn(2+)</name>
        <dbReference type="ChEBI" id="CHEBI:29105"/>
    </cofactor>
    <text evidence="7">Binds 2 Zn(2+) ions per subunit.</text>
</comment>
<dbReference type="InterPro" id="IPR017782">
    <property type="entry name" value="Hydroxyacylglutathione_Hdrlase"/>
</dbReference>
<comment type="similarity">
    <text evidence="3 7">Belongs to the metallo-beta-lactamase superfamily. Glyoxalase II family.</text>
</comment>
<dbReference type="InterPro" id="IPR032282">
    <property type="entry name" value="HAGH_C"/>
</dbReference>
<dbReference type="InterPro" id="IPR036866">
    <property type="entry name" value="RibonucZ/Hydroxyglut_hydro"/>
</dbReference>
<dbReference type="Pfam" id="PF16123">
    <property type="entry name" value="HAGH_C"/>
    <property type="match status" value="1"/>
</dbReference>
<dbReference type="GO" id="GO:0019243">
    <property type="term" value="P:methylglyoxal catabolic process to D-lactate via S-lactoyl-glutathione"/>
    <property type="evidence" value="ECO:0007669"/>
    <property type="project" value="UniProtKB-UniRule"/>
</dbReference>
<dbReference type="SUPFAM" id="SSF56281">
    <property type="entry name" value="Metallo-hydrolase/oxidoreductase"/>
    <property type="match status" value="1"/>
</dbReference>
<comment type="function">
    <text evidence="7">Thiolesterase that catalyzes the hydrolysis of S-D-lactoyl-glutathione to form glutathione and D-lactic acid.</text>
</comment>
<feature type="binding site" evidence="7">
    <location>
        <position position="67"/>
    </location>
    <ligand>
        <name>Zn(2+)</name>
        <dbReference type="ChEBI" id="CHEBI:29105"/>
        <label>2</label>
    </ligand>
</feature>
<keyword evidence="6 7" id="KW-0862">Zinc</keyword>
<dbReference type="InterPro" id="IPR050110">
    <property type="entry name" value="Glyoxalase_II_hydrolase"/>
</dbReference>
<evidence type="ECO:0000256" key="7">
    <source>
        <dbReference type="HAMAP-Rule" id="MF_01374"/>
    </source>
</evidence>
<accession>A0A2I6S6G0</accession>
<evidence type="ECO:0000256" key="4">
    <source>
        <dbReference type="ARBA" id="ARBA00022723"/>
    </source>
</evidence>